<dbReference type="GO" id="GO:0006950">
    <property type="term" value="P:response to stress"/>
    <property type="evidence" value="ECO:0007669"/>
    <property type="project" value="TreeGrafter"/>
</dbReference>
<dbReference type="InterPro" id="IPR036390">
    <property type="entry name" value="WH_DNA-bd_sf"/>
</dbReference>
<keyword evidence="3" id="KW-1185">Reference proteome</keyword>
<sequence>MPDEPAWLTEQETEAWIALAKLVFKLPSALDAQLLRDNNLTLFDYFVLSILSMSPGRTRRLSELAAEVSSSLSRLSNVVKRLELRGLLRRQPDPENPRYTTAALTDAGWDLVVTAAPGHVTAVRRYVIDGLTPHQIEVLREVAYHVTRQVADAADPDTRPC</sequence>
<dbReference type="InterPro" id="IPR039422">
    <property type="entry name" value="MarR/SlyA-like"/>
</dbReference>
<dbReference type="PANTHER" id="PTHR33164">
    <property type="entry name" value="TRANSCRIPTIONAL REGULATOR, MARR FAMILY"/>
    <property type="match status" value="1"/>
</dbReference>
<dbReference type="STRING" id="683228.GA0070617_1592"/>
<dbReference type="SUPFAM" id="SSF46785">
    <property type="entry name" value="Winged helix' DNA-binding domain"/>
    <property type="match status" value="1"/>
</dbReference>
<keyword evidence="2" id="KW-0238">DNA-binding</keyword>
<evidence type="ECO:0000313" key="2">
    <source>
        <dbReference type="EMBL" id="SCL50773.1"/>
    </source>
</evidence>
<dbReference type="SMART" id="SM00347">
    <property type="entry name" value="HTH_MARR"/>
    <property type="match status" value="1"/>
</dbReference>
<organism evidence="2 3">
    <name type="scientific">Micromonospora yangpuensis</name>
    <dbReference type="NCBI Taxonomy" id="683228"/>
    <lineage>
        <taxon>Bacteria</taxon>
        <taxon>Bacillati</taxon>
        <taxon>Actinomycetota</taxon>
        <taxon>Actinomycetes</taxon>
        <taxon>Micromonosporales</taxon>
        <taxon>Micromonosporaceae</taxon>
        <taxon>Micromonospora</taxon>
    </lineage>
</organism>
<dbReference type="Pfam" id="PF01047">
    <property type="entry name" value="MarR"/>
    <property type="match status" value="1"/>
</dbReference>
<reference evidence="2 3" key="1">
    <citation type="submission" date="2016-06" db="EMBL/GenBank/DDBJ databases">
        <authorList>
            <person name="Kjaerup R.B."/>
            <person name="Dalgaard T.S."/>
            <person name="Juul-Madsen H.R."/>
        </authorList>
    </citation>
    <scope>NUCLEOTIDE SEQUENCE [LARGE SCALE GENOMIC DNA]</scope>
    <source>
        <strain evidence="2 3">DSM 45577</strain>
    </source>
</reference>
<dbReference type="PROSITE" id="PS50995">
    <property type="entry name" value="HTH_MARR_2"/>
    <property type="match status" value="1"/>
</dbReference>
<accession>A0A1C6UA32</accession>
<dbReference type="OrthoDB" id="5432081at2"/>
<dbReference type="RefSeq" id="WP_091435321.1">
    <property type="nucleotide sequence ID" value="NZ_BMMJ01000001.1"/>
</dbReference>
<name>A0A1C6UA32_9ACTN</name>
<dbReference type="InterPro" id="IPR000835">
    <property type="entry name" value="HTH_MarR-typ"/>
</dbReference>
<dbReference type="GO" id="GO:0003700">
    <property type="term" value="F:DNA-binding transcription factor activity"/>
    <property type="evidence" value="ECO:0007669"/>
    <property type="project" value="InterPro"/>
</dbReference>
<gene>
    <name evidence="2" type="ORF">GA0070617_1592</name>
</gene>
<dbReference type="PANTHER" id="PTHR33164:SF99">
    <property type="entry name" value="MARR FAMILY REGULATORY PROTEIN"/>
    <property type="match status" value="1"/>
</dbReference>
<dbReference type="AlphaFoldDB" id="A0A1C6UA32"/>
<evidence type="ECO:0000259" key="1">
    <source>
        <dbReference type="PROSITE" id="PS50995"/>
    </source>
</evidence>
<dbReference type="GO" id="GO:0003677">
    <property type="term" value="F:DNA binding"/>
    <property type="evidence" value="ECO:0007669"/>
    <property type="project" value="UniProtKB-KW"/>
</dbReference>
<dbReference type="InterPro" id="IPR036388">
    <property type="entry name" value="WH-like_DNA-bd_sf"/>
</dbReference>
<protein>
    <submittedName>
        <fullName evidence="2">DNA-binding transcriptional regulator, MarR family</fullName>
    </submittedName>
</protein>
<evidence type="ECO:0000313" key="3">
    <source>
        <dbReference type="Proteomes" id="UP000198937"/>
    </source>
</evidence>
<dbReference type="Gene3D" id="1.10.10.10">
    <property type="entry name" value="Winged helix-like DNA-binding domain superfamily/Winged helix DNA-binding domain"/>
    <property type="match status" value="1"/>
</dbReference>
<dbReference type="EMBL" id="FMIA01000002">
    <property type="protein sequence ID" value="SCL50773.1"/>
    <property type="molecule type" value="Genomic_DNA"/>
</dbReference>
<feature type="domain" description="HTH marR-type" evidence="1">
    <location>
        <begin position="12"/>
        <end position="148"/>
    </location>
</feature>
<proteinExistence type="predicted"/>
<dbReference type="Proteomes" id="UP000198937">
    <property type="component" value="Unassembled WGS sequence"/>
</dbReference>